<dbReference type="EMBL" id="CP023694">
    <property type="protein sequence ID" value="QEV30070.1"/>
    <property type="molecule type" value="Genomic_DNA"/>
</dbReference>
<name>A0A5J6IGT2_STRC4</name>
<reference evidence="1 2" key="1">
    <citation type="submission" date="2017-09" db="EMBL/GenBank/DDBJ databases">
        <authorList>
            <person name="Lee N."/>
            <person name="Cho B.-K."/>
        </authorList>
    </citation>
    <scope>NUCLEOTIDE SEQUENCE [LARGE SCALE GENOMIC DNA]</scope>
    <source>
        <strain evidence="1 2">ATCC 13740</strain>
    </source>
</reference>
<evidence type="ECO:0000313" key="2">
    <source>
        <dbReference type="Proteomes" id="UP000326598"/>
    </source>
</evidence>
<gene>
    <name evidence="1" type="ORF">CP976_42485</name>
</gene>
<sequence length="126" mass="13197">MQSTHAVIVVTHKLTRQGTAKGGKGTPASVHTAHCPALALTGESAGTPEEAVRRLTESVTADAVVTLQKNVPDELIAVLPVKLLSADEEGGPAFEWGDIQEAHLTDVRSIGTTEPTIGAVQRLLKE</sequence>
<dbReference type="GeneID" id="91422664"/>
<protein>
    <submittedName>
        <fullName evidence="1">Uncharacterized protein</fullName>
    </submittedName>
</protein>
<organism evidence="1 2">
    <name type="scientific">Streptomyces coeruleorubidus</name>
    <dbReference type="NCBI Taxonomy" id="116188"/>
    <lineage>
        <taxon>Bacteria</taxon>
        <taxon>Bacillati</taxon>
        <taxon>Actinomycetota</taxon>
        <taxon>Actinomycetes</taxon>
        <taxon>Kitasatosporales</taxon>
        <taxon>Streptomycetaceae</taxon>
        <taxon>Streptomyces</taxon>
    </lineage>
</organism>
<accession>A0A5J6IGT2</accession>
<dbReference type="KEGG" id="scoe:CP976_42485"/>
<evidence type="ECO:0000313" key="1">
    <source>
        <dbReference type="EMBL" id="QEV30070.1"/>
    </source>
</evidence>
<dbReference type="RefSeq" id="WP_150485114.1">
    <property type="nucleotide sequence ID" value="NZ_BMTB01000022.1"/>
</dbReference>
<dbReference type="Proteomes" id="UP000326598">
    <property type="component" value="Chromosome"/>
</dbReference>
<proteinExistence type="predicted"/>
<dbReference type="AlphaFoldDB" id="A0A5J6IGT2"/>